<evidence type="ECO:0000313" key="2">
    <source>
        <dbReference type="Proteomes" id="UP000609346"/>
    </source>
</evidence>
<protein>
    <submittedName>
        <fullName evidence="1">Lasso peptide biosynthesis PqqD family chaperone</fullName>
    </submittedName>
</protein>
<dbReference type="Proteomes" id="UP000609346">
    <property type="component" value="Unassembled WGS sequence"/>
</dbReference>
<reference evidence="1 2" key="1">
    <citation type="submission" date="2020-09" db="EMBL/GenBank/DDBJ databases">
        <title>Paenibacillus sp. strain PR3 16S rRNA gene Genome sequencing and assembly.</title>
        <authorList>
            <person name="Kim J."/>
        </authorList>
    </citation>
    <scope>NUCLEOTIDE SEQUENCE [LARGE SCALE GENOMIC DNA]</scope>
    <source>
        <strain evidence="1 2">PR3</strain>
    </source>
</reference>
<dbReference type="RefSeq" id="WP_191205803.1">
    <property type="nucleotide sequence ID" value="NZ_JACXZA010000006.1"/>
</dbReference>
<sequence length="98" mass="10404">MKSISLTDIVSQAKGNLASQMGGETVMMSIESGKYYNLGEIGGRIWESIAAPVSVSELVTKLTEEYDVSTEDCTAQVISFLDNLASENLVVIQAAAAI</sequence>
<comment type="caution">
    <text evidence="1">The sequence shown here is derived from an EMBL/GenBank/DDBJ whole genome shotgun (WGS) entry which is preliminary data.</text>
</comment>
<dbReference type="NCBIfam" id="NF033536">
    <property type="entry name" value="lasso_PqqD_Bac"/>
    <property type="match status" value="1"/>
</dbReference>
<dbReference type="Pfam" id="PF05402">
    <property type="entry name" value="PqqD"/>
    <property type="match status" value="1"/>
</dbReference>
<name>A0ABR8MZW8_9BACL</name>
<proteinExistence type="predicted"/>
<evidence type="ECO:0000313" key="1">
    <source>
        <dbReference type="EMBL" id="MBD3921503.1"/>
    </source>
</evidence>
<dbReference type="InterPro" id="IPR041881">
    <property type="entry name" value="PqqD_sf"/>
</dbReference>
<gene>
    <name evidence="1" type="ORF">H8B09_22235</name>
</gene>
<organism evidence="1 2">
    <name type="scientific">Paenibacillus terricola</name>
    <dbReference type="NCBI Taxonomy" id="2763503"/>
    <lineage>
        <taxon>Bacteria</taxon>
        <taxon>Bacillati</taxon>
        <taxon>Bacillota</taxon>
        <taxon>Bacilli</taxon>
        <taxon>Bacillales</taxon>
        <taxon>Paenibacillaceae</taxon>
        <taxon>Paenibacillus</taxon>
    </lineage>
</organism>
<dbReference type="InterPro" id="IPR008792">
    <property type="entry name" value="PQQD"/>
</dbReference>
<accession>A0ABR8MZW8</accession>
<dbReference type="Gene3D" id="1.10.10.1150">
    <property type="entry name" value="Coenzyme PQQ synthesis protein D (PqqD)"/>
    <property type="match status" value="1"/>
</dbReference>
<keyword evidence="2" id="KW-1185">Reference proteome</keyword>
<dbReference type="EMBL" id="JACXZA010000006">
    <property type="protein sequence ID" value="MBD3921503.1"/>
    <property type="molecule type" value="Genomic_DNA"/>
</dbReference>